<evidence type="ECO:0000313" key="3">
    <source>
        <dbReference type="EMBL" id="KAF7718378.1"/>
    </source>
</evidence>
<evidence type="ECO:0000259" key="2">
    <source>
        <dbReference type="Pfam" id="PF11274"/>
    </source>
</evidence>
<name>A0A8J8W7V9_9EURO</name>
<dbReference type="Pfam" id="PF11274">
    <property type="entry name" value="DUF3074"/>
    <property type="match status" value="1"/>
</dbReference>
<evidence type="ECO:0000313" key="4">
    <source>
        <dbReference type="Proteomes" id="UP000631181"/>
    </source>
</evidence>
<accession>A0A8J8W7V9</accession>
<feature type="domain" description="DUF3074" evidence="2">
    <location>
        <begin position="114"/>
        <end position="343"/>
    </location>
</feature>
<evidence type="ECO:0000256" key="1">
    <source>
        <dbReference type="SAM" id="MobiDB-lite"/>
    </source>
</evidence>
<comment type="caution">
    <text evidence="3">The sequence shown here is derived from an EMBL/GenBank/DDBJ whole genome shotgun (WGS) entry which is preliminary data.</text>
</comment>
<feature type="region of interest" description="Disordered" evidence="1">
    <location>
        <begin position="1"/>
        <end position="26"/>
    </location>
</feature>
<dbReference type="Proteomes" id="UP000631181">
    <property type="component" value="Unassembled WGS sequence"/>
</dbReference>
<dbReference type="InterPro" id="IPR024500">
    <property type="entry name" value="DUF3074"/>
</dbReference>
<protein>
    <recommendedName>
        <fullName evidence="2">DUF3074 domain-containing protein</fullName>
    </recommendedName>
</protein>
<sequence length="352" mass="38023">MPLIRLQPHPFTSIPPHPSLPDDSSRPDLRPYLIAALHEALDLLASIPSTFTADPKLRTSSPAQAKVRLLRKWRHLSSAEPATVPGATGSGSAGPGARNKTDSESNSRSRSEFWVCRQSEHVDARAEGTASWAEFQEGLRTDHAQHEMEYTPTVSAVERLLDWNEAHIGEIEVDGVKFKDVEMEVNLITHTFKPSFLISPRCFISLTISAAYNGHPPTPSSHGAEQPPTPEAPSFLTLQIPLHAAAPSTPPTLLKTISASIPKRAVIANYASVERAELRSRSPSPSQSASGSSQSTASSYTEWTMATTSDAAGSIPQWVQRSWALGGVPKAVVADVGLFIGWTMRRRGTAAT</sequence>
<keyword evidence="4" id="KW-1185">Reference proteome</keyword>
<gene>
    <name evidence="3" type="ORF">PECM_002416</name>
</gene>
<dbReference type="EMBL" id="WIWV01000016">
    <property type="protein sequence ID" value="KAF7718378.1"/>
    <property type="molecule type" value="Genomic_DNA"/>
</dbReference>
<feature type="region of interest" description="Disordered" evidence="1">
    <location>
        <begin position="277"/>
        <end position="297"/>
    </location>
</feature>
<feature type="compositionally biased region" description="Basic and acidic residues" evidence="1">
    <location>
        <begin position="99"/>
        <end position="111"/>
    </location>
</feature>
<proteinExistence type="predicted"/>
<reference evidence="3" key="1">
    <citation type="journal article" date="2020" name="Front. Microbiol.">
        <title>Gene regulatory networks of Penicillium echinulatum 2HH and Penicillium oxalicum 114-2 inferred by a computational biology approach.</title>
        <authorList>
            <person name="Lenz A.R."/>
            <person name="Galan-Vasquez E."/>
            <person name="Balbinot E."/>
            <person name="De Abreu F.P."/>
            <person name="De Oliveira N.S."/>
            <person name="Da Rosa L.O."/>
            <person name="De Avila E Silva S."/>
            <person name="Camassola M."/>
            <person name="Dillon A.J.P."/>
            <person name="Perez-Rueda E."/>
        </authorList>
    </citation>
    <scope>NUCLEOTIDE SEQUENCE</scope>
    <source>
        <strain evidence="3">S1M29</strain>
    </source>
</reference>
<dbReference type="PANTHER" id="PTHR40370:SF1">
    <property type="entry name" value="DUF3074 DOMAIN-CONTAINING PROTEIN"/>
    <property type="match status" value="1"/>
</dbReference>
<dbReference type="AlphaFoldDB" id="A0A8J8W7V9"/>
<dbReference type="OrthoDB" id="6423603at2759"/>
<organism evidence="3 4">
    <name type="scientific">Penicillium ucsense</name>
    <dbReference type="NCBI Taxonomy" id="2839758"/>
    <lineage>
        <taxon>Eukaryota</taxon>
        <taxon>Fungi</taxon>
        <taxon>Dikarya</taxon>
        <taxon>Ascomycota</taxon>
        <taxon>Pezizomycotina</taxon>
        <taxon>Eurotiomycetes</taxon>
        <taxon>Eurotiomycetidae</taxon>
        <taxon>Eurotiales</taxon>
        <taxon>Aspergillaceae</taxon>
        <taxon>Penicillium</taxon>
    </lineage>
</organism>
<feature type="compositionally biased region" description="Low complexity" evidence="1">
    <location>
        <begin position="281"/>
        <end position="297"/>
    </location>
</feature>
<feature type="region of interest" description="Disordered" evidence="1">
    <location>
        <begin position="78"/>
        <end position="112"/>
    </location>
</feature>
<dbReference type="PANTHER" id="PTHR40370">
    <property type="entry name" value="EXPRESSED PROTEIN"/>
    <property type="match status" value="1"/>
</dbReference>